<sequence length="765" mass="88226">MLEQFLSAKRKLIELNDVQRQAVSHIEGPLLLLASPGSGKTTTMIMRLGYMLSCCNVSSDRVIAVSFSKASAADMGRRYAQLFPELPQVKFSTIHSLAYDIVRTQLQLERRSYRMIDGFESEQGEHETQSALQHEGMAEANISKHQLLRTLFEQVNGTQPKEEQMEELKTYISYVKNKQLPVEQWDTASCSIRHAAQIAQLYEQKKEHGYSELLLDFDDMLVYAEQFLSKHESLRQRYKSRYDYVVSDESQDTSLVQHRILRWLVEDHLNLCVVADDDQSIYSWRGAEPAYLLAFQQHYPSAKILYMEQNYRSSRTIVEVANQFIKRNRHRYEKSMFTENEHAQPIVVKHHAHIQEEIAELVQQLKHVEKLEETAVLYRNHSSSLLLMHELDKQGIPFYMKDADDRFFKHWIVEDILNFMRLSYTDRRFELFEKVMFKMNVYVTKQQILELKSKHTDQSLFQLLLEETTLKSYQIERIQEAKAHIDHLKSMTPKEAIHKIRHDLGYDKCLDQIAERLGFQKERLLLVLNNVEVIAEGLSTLEQFAGRLKDLEKLQHQARRRSQQKPAVTLSTLHSAKGLEFDTVFMIDLAAAVIPSRQELSKPELIEEAARLFYVGLTRARKRLELHSVANWQGSKSQPSIFVEEVQRIINPVDASVPEHLHVAGKVTVKSGLAGKGTGQADKADSNRLAAEQQWRQSGESLLTASELGIGMNVEHLHFGKGIIEHLEQDKLSIVFEQYGTKTIAASVVLQRGLLRLRTEATILT</sequence>
<dbReference type="SUPFAM" id="SSF52540">
    <property type="entry name" value="P-loop containing nucleoside triphosphate hydrolases"/>
    <property type="match status" value="1"/>
</dbReference>
<dbReference type="InterPro" id="IPR014017">
    <property type="entry name" value="DNA_helicase_UvrD-like_C"/>
</dbReference>
<dbReference type="PROSITE" id="PS51198">
    <property type="entry name" value="UVRD_HELICASE_ATP_BIND"/>
    <property type="match status" value="1"/>
</dbReference>
<dbReference type="Gene3D" id="1.10.10.160">
    <property type="match status" value="1"/>
</dbReference>
<dbReference type="CDD" id="cd17932">
    <property type="entry name" value="DEXQc_UvrD"/>
    <property type="match status" value="1"/>
</dbReference>
<evidence type="ECO:0000259" key="12">
    <source>
        <dbReference type="PROSITE" id="PS51198"/>
    </source>
</evidence>
<dbReference type="EC" id="5.6.2.4" evidence="9"/>
<evidence type="ECO:0000256" key="10">
    <source>
        <dbReference type="ARBA" id="ARBA00048988"/>
    </source>
</evidence>
<gene>
    <name evidence="14" type="ORF">ACFP56_04085</name>
</gene>
<dbReference type="PANTHER" id="PTHR11070:SF2">
    <property type="entry name" value="ATP-DEPENDENT DNA HELICASE SRS2"/>
    <property type="match status" value="1"/>
</dbReference>
<dbReference type="EMBL" id="JBHSTE010000001">
    <property type="protein sequence ID" value="MFC6331791.1"/>
    <property type="molecule type" value="Genomic_DNA"/>
</dbReference>
<comment type="catalytic activity">
    <reaction evidence="10">
        <text>ATP + H2O = ADP + phosphate + H(+)</text>
        <dbReference type="Rhea" id="RHEA:13065"/>
        <dbReference type="ChEBI" id="CHEBI:15377"/>
        <dbReference type="ChEBI" id="CHEBI:15378"/>
        <dbReference type="ChEBI" id="CHEBI:30616"/>
        <dbReference type="ChEBI" id="CHEBI:43474"/>
        <dbReference type="ChEBI" id="CHEBI:456216"/>
        <dbReference type="EC" id="5.6.2.4"/>
    </reaction>
</comment>
<keyword evidence="3 11" id="KW-0378">Hydrolase</keyword>
<comment type="catalytic activity">
    <reaction evidence="8">
        <text>Couples ATP hydrolysis with the unwinding of duplex DNA by translocating in the 3'-5' direction.</text>
        <dbReference type="EC" id="5.6.2.4"/>
    </reaction>
</comment>
<feature type="domain" description="UvrD-like helicase C-terminal" evidence="13">
    <location>
        <begin position="315"/>
        <end position="578"/>
    </location>
</feature>
<dbReference type="InterPro" id="IPR014016">
    <property type="entry name" value="UvrD-like_ATP-bd"/>
</dbReference>
<dbReference type="Gene3D" id="1.10.486.10">
    <property type="entry name" value="PCRA, domain 4"/>
    <property type="match status" value="1"/>
</dbReference>
<protein>
    <recommendedName>
        <fullName evidence="9">DNA 3'-5' helicase</fullName>
        <ecNumber evidence="9">5.6.2.4</ecNumber>
    </recommendedName>
</protein>
<comment type="similarity">
    <text evidence="1">Belongs to the helicase family. UvrD subfamily.</text>
</comment>
<evidence type="ECO:0000256" key="8">
    <source>
        <dbReference type="ARBA" id="ARBA00034617"/>
    </source>
</evidence>
<dbReference type="GO" id="GO:0016787">
    <property type="term" value="F:hydrolase activity"/>
    <property type="evidence" value="ECO:0007669"/>
    <property type="project" value="UniProtKB-KW"/>
</dbReference>
<evidence type="ECO:0000256" key="1">
    <source>
        <dbReference type="ARBA" id="ARBA00009922"/>
    </source>
</evidence>
<evidence type="ECO:0000256" key="9">
    <source>
        <dbReference type="ARBA" id="ARBA00034808"/>
    </source>
</evidence>
<name>A0ABW1V017_9BACL</name>
<keyword evidence="5 11" id="KW-0067">ATP-binding</keyword>
<keyword evidence="7" id="KW-0413">Isomerase</keyword>
<organism evidence="14 15">
    <name type="scientific">Paenibacillus septentrionalis</name>
    <dbReference type="NCBI Taxonomy" id="429342"/>
    <lineage>
        <taxon>Bacteria</taxon>
        <taxon>Bacillati</taxon>
        <taxon>Bacillota</taxon>
        <taxon>Bacilli</taxon>
        <taxon>Bacillales</taxon>
        <taxon>Paenibacillaceae</taxon>
        <taxon>Paenibacillus</taxon>
    </lineage>
</organism>
<feature type="domain" description="UvrD-like helicase ATP-binding" evidence="12">
    <location>
        <begin position="13"/>
        <end position="314"/>
    </location>
</feature>
<evidence type="ECO:0000256" key="3">
    <source>
        <dbReference type="ARBA" id="ARBA00022801"/>
    </source>
</evidence>
<evidence type="ECO:0000256" key="11">
    <source>
        <dbReference type="PROSITE-ProRule" id="PRU00560"/>
    </source>
</evidence>
<reference evidence="15" key="1">
    <citation type="journal article" date="2019" name="Int. J. Syst. Evol. Microbiol.">
        <title>The Global Catalogue of Microorganisms (GCM) 10K type strain sequencing project: providing services to taxonomists for standard genome sequencing and annotation.</title>
        <authorList>
            <consortium name="The Broad Institute Genomics Platform"/>
            <consortium name="The Broad Institute Genome Sequencing Center for Infectious Disease"/>
            <person name="Wu L."/>
            <person name="Ma J."/>
        </authorList>
    </citation>
    <scope>NUCLEOTIDE SEQUENCE [LARGE SCALE GENOMIC DNA]</scope>
    <source>
        <strain evidence="15">PCU 280</strain>
    </source>
</reference>
<dbReference type="GO" id="GO:0004386">
    <property type="term" value="F:helicase activity"/>
    <property type="evidence" value="ECO:0007669"/>
    <property type="project" value="UniProtKB-KW"/>
</dbReference>
<evidence type="ECO:0000259" key="13">
    <source>
        <dbReference type="PROSITE" id="PS51217"/>
    </source>
</evidence>
<evidence type="ECO:0000256" key="4">
    <source>
        <dbReference type="ARBA" id="ARBA00022806"/>
    </source>
</evidence>
<dbReference type="Pfam" id="PF13361">
    <property type="entry name" value="UvrD_C"/>
    <property type="match status" value="1"/>
</dbReference>
<evidence type="ECO:0000313" key="14">
    <source>
        <dbReference type="EMBL" id="MFC6331791.1"/>
    </source>
</evidence>
<dbReference type="InterPro" id="IPR027417">
    <property type="entry name" value="P-loop_NTPase"/>
</dbReference>
<comment type="caution">
    <text evidence="14">The sequence shown here is derived from an EMBL/GenBank/DDBJ whole genome shotgun (WGS) entry which is preliminary data.</text>
</comment>
<dbReference type="InterPro" id="IPR013986">
    <property type="entry name" value="DExx_box_DNA_helicase_dom_sf"/>
</dbReference>
<dbReference type="Pfam" id="PF00580">
    <property type="entry name" value="UvrD-helicase"/>
    <property type="match status" value="1"/>
</dbReference>
<dbReference type="InterPro" id="IPR000212">
    <property type="entry name" value="DNA_helicase_UvrD/REP"/>
</dbReference>
<keyword evidence="4 11" id="KW-0347">Helicase</keyword>
<dbReference type="PROSITE" id="PS51217">
    <property type="entry name" value="UVRD_HELICASE_CTER"/>
    <property type="match status" value="1"/>
</dbReference>
<keyword evidence="6" id="KW-0238">DNA-binding</keyword>
<accession>A0ABW1V017</accession>
<evidence type="ECO:0000256" key="5">
    <source>
        <dbReference type="ARBA" id="ARBA00022840"/>
    </source>
</evidence>
<dbReference type="Proteomes" id="UP001596233">
    <property type="component" value="Unassembled WGS sequence"/>
</dbReference>
<evidence type="ECO:0000256" key="6">
    <source>
        <dbReference type="ARBA" id="ARBA00023125"/>
    </source>
</evidence>
<dbReference type="Gene3D" id="3.40.50.300">
    <property type="entry name" value="P-loop containing nucleotide triphosphate hydrolases"/>
    <property type="match status" value="2"/>
</dbReference>
<keyword evidence="15" id="KW-1185">Reference proteome</keyword>
<proteinExistence type="inferred from homology"/>
<evidence type="ECO:0000256" key="7">
    <source>
        <dbReference type="ARBA" id="ARBA00023235"/>
    </source>
</evidence>
<evidence type="ECO:0000256" key="2">
    <source>
        <dbReference type="ARBA" id="ARBA00022741"/>
    </source>
</evidence>
<keyword evidence="2 11" id="KW-0547">Nucleotide-binding</keyword>
<dbReference type="RefSeq" id="WP_379231393.1">
    <property type="nucleotide sequence ID" value="NZ_JBHSTE010000001.1"/>
</dbReference>
<dbReference type="PANTHER" id="PTHR11070">
    <property type="entry name" value="UVRD / RECB / PCRA DNA HELICASE FAMILY MEMBER"/>
    <property type="match status" value="1"/>
</dbReference>
<feature type="binding site" evidence="11">
    <location>
        <begin position="34"/>
        <end position="41"/>
    </location>
    <ligand>
        <name>ATP</name>
        <dbReference type="ChEBI" id="CHEBI:30616"/>
    </ligand>
</feature>
<evidence type="ECO:0000313" key="15">
    <source>
        <dbReference type="Proteomes" id="UP001596233"/>
    </source>
</evidence>